<dbReference type="AlphaFoldDB" id="S9W1G7"/>
<organism evidence="5 6">
    <name type="scientific">Schizosaccharomyces cryophilus (strain OY26 / ATCC MYA-4695 / CBS 11777 / NBRC 106824 / NRRL Y48691)</name>
    <name type="common">Fission yeast</name>
    <dbReference type="NCBI Taxonomy" id="653667"/>
    <lineage>
        <taxon>Eukaryota</taxon>
        <taxon>Fungi</taxon>
        <taxon>Dikarya</taxon>
        <taxon>Ascomycota</taxon>
        <taxon>Taphrinomycotina</taxon>
        <taxon>Schizosaccharomycetes</taxon>
        <taxon>Schizosaccharomycetales</taxon>
        <taxon>Schizosaccharomycetaceae</taxon>
        <taxon>Schizosaccharomyces</taxon>
    </lineage>
</organism>
<dbReference type="Gene3D" id="3.30.70.330">
    <property type="match status" value="2"/>
</dbReference>
<dbReference type="InterPro" id="IPR052462">
    <property type="entry name" value="SLIRP/GR-RBP-like"/>
</dbReference>
<evidence type="ECO:0000313" key="5">
    <source>
        <dbReference type="EMBL" id="EPY51830.1"/>
    </source>
</evidence>
<feature type="compositionally biased region" description="Polar residues" evidence="3">
    <location>
        <begin position="271"/>
        <end position="293"/>
    </location>
</feature>
<dbReference type="eggNOG" id="ENOG502QUGB">
    <property type="taxonomic scope" value="Eukaryota"/>
</dbReference>
<dbReference type="SUPFAM" id="SSF54928">
    <property type="entry name" value="RNA-binding domain, RBD"/>
    <property type="match status" value="2"/>
</dbReference>
<dbReference type="OrthoDB" id="410044at2759"/>
<dbReference type="InterPro" id="IPR035979">
    <property type="entry name" value="RBD_domain_sf"/>
</dbReference>
<dbReference type="CDD" id="cd12453">
    <property type="entry name" value="RRM1_RIM4_like"/>
    <property type="match status" value="1"/>
</dbReference>
<dbReference type="Pfam" id="PF00076">
    <property type="entry name" value="RRM_1"/>
    <property type="match status" value="2"/>
</dbReference>
<feature type="compositionally biased region" description="Low complexity" evidence="3">
    <location>
        <begin position="335"/>
        <end position="349"/>
    </location>
</feature>
<evidence type="ECO:0000259" key="4">
    <source>
        <dbReference type="PROSITE" id="PS50102"/>
    </source>
</evidence>
<accession>S9W1G7</accession>
<dbReference type="Proteomes" id="UP000015464">
    <property type="component" value="Unassembled WGS sequence"/>
</dbReference>
<dbReference type="InterPro" id="IPR034352">
    <property type="entry name" value="Rim4_RRM1"/>
</dbReference>
<gene>
    <name evidence="5" type="ORF">SPOG_00253</name>
</gene>
<dbReference type="OMA" id="PYYPYPE"/>
<dbReference type="PANTHER" id="PTHR48027">
    <property type="entry name" value="HETEROGENEOUS NUCLEAR RIBONUCLEOPROTEIN 87F-RELATED"/>
    <property type="match status" value="1"/>
</dbReference>
<keyword evidence="1 2" id="KW-0694">RNA-binding</keyword>
<keyword evidence="6" id="KW-1185">Reference proteome</keyword>
<dbReference type="STRING" id="653667.S9W1G7"/>
<evidence type="ECO:0000256" key="3">
    <source>
        <dbReference type="SAM" id="MobiDB-lite"/>
    </source>
</evidence>
<dbReference type="GO" id="GO:0010629">
    <property type="term" value="P:negative regulation of gene expression"/>
    <property type="evidence" value="ECO:0007669"/>
    <property type="project" value="EnsemblFungi"/>
</dbReference>
<feature type="compositionally biased region" description="Polar residues" evidence="3">
    <location>
        <begin position="315"/>
        <end position="332"/>
    </location>
</feature>
<dbReference type="SMART" id="SM00360">
    <property type="entry name" value="RRM"/>
    <property type="match status" value="2"/>
</dbReference>
<feature type="region of interest" description="Disordered" evidence="3">
    <location>
        <begin position="1"/>
        <end position="28"/>
    </location>
</feature>
<dbReference type="InterPro" id="IPR000504">
    <property type="entry name" value="RRM_dom"/>
</dbReference>
<dbReference type="InterPro" id="IPR012677">
    <property type="entry name" value="Nucleotide-bd_a/b_plait_sf"/>
</dbReference>
<dbReference type="GeneID" id="25034585"/>
<protein>
    <submittedName>
        <fullName evidence="5">RNA-binding protein M</fullName>
    </submittedName>
</protein>
<sequence length="545" mass="60092">MDSSNAPASVTTSPSLSPTSSISKSGSPGHKFACYPLLSSPSVSTNTTPHAISPNVSSDQLTECTVLNPSKKLPDPRGKPIACLFVGSLNSSLTESQLTVSVENYFQKWGPLLHVKVLKDWLQRSYSFVQFANVEDASTALKEAQNTLLDGRRIRIERAKVNRSIYLAYPSDPSSFSTTDVYQLLKPYGLVEELVQTNDRSGFLVRFVYRDDAISAFMSLRNSHYKVVWAENVSAKSIFRKKYPNSSFNHVRPLKSSSSSNSVSLQKSHRNPPSQETSNPSTVSTNLPYYSNMPSLASPTPVSSSSLTTPNSATKSDNCSNMSTPNKSMSPPCTSPYSQSKYSSKSPSISKSTFSPPKYPSFIPSTHPYFQPVMPFVDPFSIFVDHLDSKNCTRGSLIELFSEYGKVLDCKFIRQSNKPAFAFLQFDSQQAAFNAVNNKPHPFFQKKPLRVKFRVLPPSTYPVSSYQVPMFSPSFLPSPRAMFPAANPANSSLTYPFHPSMTPVSPTAVGLQSVYPYYPYPEFCYAPGNLYYYGASSASHISGSE</sequence>
<evidence type="ECO:0000256" key="2">
    <source>
        <dbReference type="PROSITE-ProRule" id="PRU00176"/>
    </source>
</evidence>
<dbReference type="GO" id="GO:0031138">
    <property type="term" value="P:negative regulation of conjugation with cellular fusion"/>
    <property type="evidence" value="ECO:0007669"/>
    <property type="project" value="EnsemblFungi"/>
</dbReference>
<dbReference type="GO" id="GO:0003723">
    <property type="term" value="F:RNA binding"/>
    <property type="evidence" value="ECO:0007669"/>
    <property type="project" value="UniProtKB-UniRule"/>
</dbReference>
<evidence type="ECO:0000256" key="1">
    <source>
        <dbReference type="ARBA" id="ARBA00022884"/>
    </source>
</evidence>
<proteinExistence type="predicted"/>
<feature type="compositionally biased region" description="Low complexity" evidence="3">
    <location>
        <begin position="9"/>
        <end position="28"/>
    </location>
</feature>
<dbReference type="PROSITE" id="PS50102">
    <property type="entry name" value="RRM"/>
    <property type="match status" value="2"/>
</dbReference>
<dbReference type="EMBL" id="KE546990">
    <property type="protein sequence ID" value="EPY51830.1"/>
    <property type="molecule type" value="Genomic_DNA"/>
</dbReference>
<feature type="domain" description="RRM" evidence="4">
    <location>
        <begin position="82"/>
        <end position="161"/>
    </location>
</feature>
<feature type="compositionally biased region" description="Low complexity" evidence="3">
    <location>
        <begin position="256"/>
        <end position="266"/>
    </location>
</feature>
<dbReference type="RefSeq" id="XP_013023216.1">
    <property type="nucleotide sequence ID" value="XM_013167762.1"/>
</dbReference>
<dbReference type="HOGENOM" id="CLU_511061_0_0_1"/>
<feature type="domain" description="RRM" evidence="4">
    <location>
        <begin position="380"/>
        <end position="456"/>
    </location>
</feature>
<feature type="compositionally biased region" description="Low complexity" evidence="3">
    <location>
        <begin position="294"/>
        <end position="314"/>
    </location>
</feature>
<evidence type="ECO:0000313" key="6">
    <source>
        <dbReference type="Proteomes" id="UP000015464"/>
    </source>
</evidence>
<name>S9W1G7_SCHCR</name>
<feature type="region of interest" description="Disordered" evidence="3">
    <location>
        <begin position="250"/>
        <end position="349"/>
    </location>
</feature>
<reference evidence="5 6" key="1">
    <citation type="journal article" date="2011" name="Science">
        <title>Comparative functional genomics of the fission yeasts.</title>
        <authorList>
            <person name="Rhind N."/>
            <person name="Chen Z."/>
            <person name="Yassour M."/>
            <person name="Thompson D.A."/>
            <person name="Haas B.J."/>
            <person name="Habib N."/>
            <person name="Wapinski I."/>
            <person name="Roy S."/>
            <person name="Lin M.F."/>
            <person name="Heiman D.I."/>
            <person name="Young S.K."/>
            <person name="Furuya K."/>
            <person name="Guo Y."/>
            <person name="Pidoux A."/>
            <person name="Chen H.M."/>
            <person name="Robbertse B."/>
            <person name="Goldberg J.M."/>
            <person name="Aoki K."/>
            <person name="Bayne E.H."/>
            <person name="Berlin A.M."/>
            <person name="Desjardins C.A."/>
            <person name="Dobbs E."/>
            <person name="Dukaj L."/>
            <person name="Fan L."/>
            <person name="FitzGerald M.G."/>
            <person name="French C."/>
            <person name="Gujja S."/>
            <person name="Hansen K."/>
            <person name="Keifenheim D."/>
            <person name="Levin J.Z."/>
            <person name="Mosher R.A."/>
            <person name="Mueller C.A."/>
            <person name="Pfiffner J."/>
            <person name="Priest M."/>
            <person name="Russ C."/>
            <person name="Smialowska A."/>
            <person name="Swoboda P."/>
            <person name="Sykes S.M."/>
            <person name="Vaughn M."/>
            <person name="Vengrova S."/>
            <person name="Yoder R."/>
            <person name="Zeng Q."/>
            <person name="Allshire R."/>
            <person name="Baulcombe D."/>
            <person name="Birren B.W."/>
            <person name="Brown W."/>
            <person name="Ekwall K."/>
            <person name="Kellis M."/>
            <person name="Leatherwood J."/>
            <person name="Levin H."/>
            <person name="Margalit H."/>
            <person name="Martienssen R."/>
            <person name="Nieduszynski C.A."/>
            <person name="Spatafora J.W."/>
            <person name="Friedman N."/>
            <person name="Dalgaard J.Z."/>
            <person name="Baumann P."/>
            <person name="Niki H."/>
            <person name="Regev A."/>
            <person name="Nusbaum C."/>
        </authorList>
    </citation>
    <scope>NUCLEOTIDE SEQUENCE [LARGE SCALE GENOMIC DNA]</scope>
    <source>
        <strain evidence="6">OY26 / ATCC MYA-4695 / CBS 11777 / NBRC 106824 / NRRL Y48691</strain>
    </source>
</reference>